<dbReference type="InterPro" id="IPR011990">
    <property type="entry name" value="TPR-like_helical_dom_sf"/>
</dbReference>
<gene>
    <name evidence="3" type="ORF">ACHAWO_001076</name>
</gene>
<evidence type="ECO:0000256" key="1">
    <source>
        <dbReference type="ARBA" id="ARBA00022737"/>
    </source>
</evidence>
<dbReference type="PANTHER" id="PTHR45641:SF19">
    <property type="entry name" value="NEPHROCYSTIN-3"/>
    <property type="match status" value="1"/>
</dbReference>
<keyword evidence="1" id="KW-0677">Repeat</keyword>
<sequence>MSADIGILAATTLTSTATIFLLPRSSQSNTIALEKVSSSNTFSSSEYEQADTAWNVLKSFSILYVKEGKHRLLQQALRSCQSAEQYTLNITICIEALSSSWTFQASRVDSWKESLQLHEHVKTVVSCCVDCPLNPNQMMQAAQLSKDSAVFSALTLNACADAKTSLDLSLRIFRYQGMFSDSKASLSESLELFHRLNQKDFDVQNGIAMSLHEIGLLELKQHNLVDAEAHLLESLRLRRKNSKLEECDAAIAATLHQIAAVYVARKPPLLDNAKSLLLEALGLCSQSGERAATLKQLARVTIRQVQYQRGALALQQERFDDAWLHFTETLRIRRHVYSYARSPKDSNPVHMEVSCVLHELGCVGFARGSYAESKDMFSQEKEMTLIKRQAQGNSVEHQDDRFVAPEIDNASNDERCGAIVEFRDAIVTHIDSTAENYRSEILHTCDDLRDALRSRGIKVHDSFLTGK</sequence>
<dbReference type="SUPFAM" id="SSF48452">
    <property type="entry name" value="TPR-like"/>
    <property type="match status" value="1"/>
</dbReference>
<keyword evidence="2" id="KW-0802">TPR repeat</keyword>
<dbReference type="Gene3D" id="1.25.40.10">
    <property type="entry name" value="Tetratricopeptide repeat domain"/>
    <property type="match status" value="1"/>
</dbReference>
<dbReference type="Proteomes" id="UP001530400">
    <property type="component" value="Unassembled WGS sequence"/>
</dbReference>
<protein>
    <submittedName>
        <fullName evidence="3">Uncharacterized protein</fullName>
    </submittedName>
</protein>
<proteinExistence type="predicted"/>
<comment type="caution">
    <text evidence="3">The sequence shown here is derived from an EMBL/GenBank/DDBJ whole genome shotgun (WGS) entry which is preliminary data.</text>
</comment>
<dbReference type="SMART" id="SM00028">
    <property type="entry name" value="TPR"/>
    <property type="match status" value="2"/>
</dbReference>
<keyword evidence="4" id="KW-1185">Reference proteome</keyword>
<evidence type="ECO:0000256" key="2">
    <source>
        <dbReference type="ARBA" id="ARBA00022803"/>
    </source>
</evidence>
<dbReference type="InterPro" id="IPR019734">
    <property type="entry name" value="TPR_rpt"/>
</dbReference>
<reference evidence="3 4" key="1">
    <citation type="submission" date="2024-10" db="EMBL/GenBank/DDBJ databases">
        <title>Updated reference genomes for cyclostephanoid diatoms.</title>
        <authorList>
            <person name="Roberts W.R."/>
            <person name="Alverson A.J."/>
        </authorList>
    </citation>
    <scope>NUCLEOTIDE SEQUENCE [LARGE SCALE GENOMIC DNA]</scope>
    <source>
        <strain evidence="3 4">AJA010-31</strain>
    </source>
</reference>
<evidence type="ECO:0000313" key="3">
    <source>
        <dbReference type="EMBL" id="KAL3787927.1"/>
    </source>
</evidence>
<dbReference type="EMBL" id="JALLPJ020000591">
    <property type="protein sequence ID" value="KAL3787927.1"/>
    <property type="molecule type" value="Genomic_DNA"/>
</dbReference>
<name>A0ABD3PJN2_9STRA</name>
<dbReference type="AlphaFoldDB" id="A0ABD3PJN2"/>
<accession>A0ABD3PJN2</accession>
<dbReference type="PANTHER" id="PTHR45641">
    <property type="entry name" value="TETRATRICOPEPTIDE REPEAT PROTEIN (AFU_ORTHOLOGUE AFUA_6G03870)"/>
    <property type="match status" value="1"/>
</dbReference>
<evidence type="ECO:0000313" key="4">
    <source>
        <dbReference type="Proteomes" id="UP001530400"/>
    </source>
</evidence>
<organism evidence="3 4">
    <name type="scientific">Cyclotella atomus</name>
    <dbReference type="NCBI Taxonomy" id="382360"/>
    <lineage>
        <taxon>Eukaryota</taxon>
        <taxon>Sar</taxon>
        <taxon>Stramenopiles</taxon>
        <taxon>Ochrophyta</taxon>
        <taxon>Bacillariophyta</taxon>
        <taxon>Coscinodiscophyceae</taxon>
        <taxon>Thalassiosirophycidae</taxon>
        <taxon>Stephanodiscales</taxon>
        <taxon>Stephanodiscaceae</taxon>
        <taxon>Cyclotella</taxon>
    </lineage>
</organism>